<name>A0ABV0JP29_9CYAN</name>
<dbReference type="RefSeq" id="WP_190419205.1">
    <property type="nucleotide sequence ID" value="NZ_JAMPKK010000022.1"/>
</dbReference>
<evidence type="ECO:0000313" key="1">
    <source>
        <dbReference type="EMBL" id="MEP0865196.1"/>
    </source>
</evidence>
<proteinExistence type="predicted"/>
<accession>A0ABV0JP29</accession>
<comment type="caution">
    <text evidence="1">The sequence shown here is derived from an EMBL/GenBank/DDBJ whole genome shotgun (WGS) entry which is preliminary data.</text>
</comment>
<dbReference type="EMBL" id="JAMPKK010000022">
    <property type="protein sequence ID" value="MEP0865196.1"/>
    <property type="molecule type" value="Genomic_DNA"/>
</dbReference>
<dbReference type="Proteomes" id="UP001442494">
    <property type="component" value="Unassembled WGS sequence"/>
</dbReference>
<evidence type="ECO:0000313" key="2">
    <source>
        <dbReference type="Proteomes" id="UP001442494"/>
    </source>
</evidence>
<organism evidence="1 2">
    <name type="scientific">Funiculus sociatus GB2-A5</name>
    <dbReference type="NCBI Taxonomy" id="2933946"/>
    <lineage>
        <taxon>Bacteria</taxon>
        <taxon>Bacillati</taxon>
        <taxon>Cyanobacteriota</taxon>
        <taxon>Cyanophyceae</taxon>
        <taxon>Coleofasciculales</taxon>
        <taxon>Coleofasciculaceae</taxon>
        <taxon>Funiculus</taxon>
    </lineage>
</organism>
<sequence>MSTQEQARALMMRHHHIIKNRQQSMLGRTAAEVGMDVEGSEYWNHIQGQPHPSFRASYDRSNASLS</sequence>
<protein>
    <recommendedName>
        <fullName evidence="3">Glutamine synthetase inactivating factor IF7</fullName>
    </recommendedName>
</protein>
<evidence type="ECO:0008006" key="3">
    <source>
        <dbReference type="Google" id="ProtNLM"/>
    </source>
</evidence>
<keyword evidence="2" id="KW-1185">Reference proteome</keyword>
<gene>
    <name evidence="1" type="ORF">NDI37_12035</name>
</gene>
<reference evidence="1 2" key="1">
    <citation type="submission" date="2022-04" db="EMBL/GenBank/DDBJ databases">
        <title>Positive selection, recombination, and allopatry shape intraspecific diversity of widespread and dominant cyanobacteria.</title>
        <authorList>
            <person name="Wei J."/>
            <person name="Shu W."/>
            <person name="Hu C."/>
        </authorList>
    </citation>
    <scope>NUCLEOTIDE SEQUENCE [LARGE SCALE GENOMIC DNA]</scope>
    <source>
        <strain evidence="1 2">GB2-A5</strain>
    </source>
</reference>